<reference evidence="3 4" key="1">
    <citation type="submission" date="2018-08" db="EMBL/GenBank/DDBJ databases">
        <title>Sequencing the genomes of 1000 actinobacteria strains.</title>
        <authorList>
            <person name="Klenk H.-P."/>
        </authorList>
    </citation>
    <scope>NUCLEOTIDE SEQUENCE [LARGE SCALE GENOMIC DNA]</scope>
    <source>
        <strain evidence="3 4">DSM 22891</strain>
    </source>
</reference>
<feature type="transmembrane region" description="Helical" evidence="2">
    <location>
        <begin position="121"/>
        <end position="139"/>
    </location>
</feature>
<accession>A0A3D9V8H1</accession>
<feature type="transmembrane region" description="Helical" evidence="2">
    <location>
        <begin position="92"/>
        <end position="112"/>
    </location>
</feature>
<dbReference type="InterPro" id="IPR046549">
    <property type="entry name" value="DUF6703"/>
</dbReference>
<dbReference type="Proteomes" id="UP000256485">
    <property type="component" value="Unassembled WGS sequence"/>
</dbReference>
<dbReference type="Pfam" id="PF20444">
    <property type="entry name" value="DUF6703"/>
    <property type="match status" value="1"/>
</dbReference>
<dbReference type="AlphaFoldDB" id="A0A3D9V8H1"/>
<evidence type="ECO:0000313" key="3">
    <source>
        <dbReference type="EMBL" id="REF37817.1"/>
    </source>
</evidence>
<feature type="region of interest" description="Disordered" evidence="1">
    <location>
        <begin position="1"/>
        <end position="51"/>
    </location>
</feature>
<gene>
    <name evidence="3" type="ORF">DFJ64_3274</name>
</gene>
<name>A0A3D9V8H1_THECX</name>
<evidence type="ECO:0000256" key="1">
    <source>
        <dbReference type="SAM" id="MobiDB-lite"/>
    </source>
</evidence>
<evidence type="ECO:0000313" key="4">
    <source>
        <dbReference type="Proteomes" id="UP000256485"/>
    </source>
</evidence>
<evidence type="ECO:0000256" key="2">
    <source>
        <dbReference type="SAM" id="Phobius"/>
    </source>
</evidence>
<proteinExistence type="predicted"/>
<protein>
    <submittedName>
        <fullName evidence="3">Uncharacterized protein</fullName>
    </submittedName>
</protein>
<keyword evidence="4" id="KW-1185">Reference proteome</keyword>
<keyword evidence="2" id="KW-1133">Transmembrane helix</keyword>
<dbReference type="EMBL" id="QTUC01000001">
    <property type="protein sequence ID" value="REF37817.1"/>
    <property type="molecule type" value="Genomic_DNA"/>
</dbReference>
<sequence length="140" mass="15240">MNRAKRSKSRAGSNGRGRRKGADPGRTVQPRPTSVRAGGSGRTSAPPSSGFRHRVERLSYPLLVRLHQLPRWVVTGGFIVLLVAGLMAPKPWGPLCLAVVVILMAWLSYLAWPEGDRTRRMLRLVALGLGAGAIVLRVLE</sequence>
<organism evidence="3 4">
    <name type="scientific">Thermasporomyces composti</name>
    <dbReference type="NCBI Taxonomy" id="696763"/>
    <lineage>
        <taxon>Bacteria</taxon>
        <taxon>Bacillati</taxon>
        <taxon>Actinomycetota</taxon>
        <taxon>Actinomycetes</taxon>
        <taxon>Propionibacteriales</taxon>
        <taxon>Nocardioidaceae</taxon>
        <taxon>Thermasporomyces</taxon>
    </lineage>
</organism>
<keyword evidence="2" id="KW-0812">Transmembrane</keyword>
<keyword evidence="2" id="KW-0472">Membrane</keyword>
<feature type="transmembrane region" description="Helical" evidence="2">
    <location>
        <begin position="69"/>
        <end position="86"/>
    </location>
</feature>
<comment type="caution">
    <text evidence="3">The sequence shown here is derived from an EMBL/GenBank/DDBJ whole genome shotgun (WGS) entry which is preliminary data.</text>
</comment>